<evidence type="ECO:0000256" key="2">
    <source>
        <dbReference type="SAM" id="SignalP"/>
    </source>
</evidence>
<dbReference type="EMBL" id="CAJVCH010543087">
    <property type="protein sequence ID" value="CAG7827342.1"/>
    <property type="molecule type" value="Genomic_DNA"/>
</dbReference>
<evidence type="ECO:0000313" key="4">
    <source>
        <dbReference type="EMBL" id="CAG7827342.1"/>
    </source>
</evidence>
<evidence type="ECO:0000259" key="3">
    <source>
        <dbReference type="PROSITE" id="PS50940"/>
    </source>
</evidence>
<dbReference type="Pfam" id="PF01607">
    <property type="entry name" value="CBM_14"/>
    <property type="match status" value="1"/>
</dbReference>
<dbReference type="GO" id="GO:0005576">
    <property type="term" value="C:extracellular region"/>
    <property type="evidence" value="ECO:0007669"/>
    <property type="project" value="InterPro"/>
</dbReference>
<feature type="compositionally biased region" description="Low complexity" evidence="1">
    <location>
        <begin position="109"/>
        <end position="131"/>
    </location>
</feature>
<feature type="signal peptide" evidence="2">
    <location>
        <begin position="1"/>
        <end position="21"/>
    </location>
</feature>
<evidence type="ECO:0000256" key="1">
    <source>
        <dbReference type="SAM" id="MobiDB-lite"/>
    </source>
</evidence>
<dbReference type="Proteomes" id="UP000708208">
    <property type="component" value="Unassembled WGS sequence"/>
</dbReference>
<feature type="region of interest" description="Disordered" evidence="1">
    <location>
        <begin position="109"/>
        <end position="137"/>
    </location>
</feature>
<dbReference type="PROSITE" id="PS50940">
    <property type="entry name" value="CHIT_BIND_II"/>
    <property type="match status" value="1"/>
</dbReference>
<feature type="chain" id="PRO_5035227482" description="Chitin-binding type-2 domain-containing protein" evidence="2">
    <location>
        <begin position="22"/>
        <end position="284"/>
    </location>
</feature>
<reference evidence="4" key="1">
    <citation type="submission" date="2021-06" db="EMBL/GenBank/DDBJ databases">
        <authorList>
            <person name="Hodson N. C."/>
            <person name="Mongue J. A."/>
            <person name="Jaron S. K."/>
        </authorList>
    </citation>
    <scope>NUCLEOTIDE SEQUENCE</scope>
</reference>
<dbReference type="AlphaFoldDB" id="A0A8J2L1T5"/>
<name>A0A8J2L1T5_9HEXA</name>
<comment type="caution">
    <text evidence="4">The sequence shown here is derived from an EMBL/GenBank/DDBJ whole genome shotgun (WGS) entry which is preliminary data.</text>
</comment>
<sequence length="284" mass="31801">MGSNIYVSLVLLAALISSSCANDFVWPDEDEQITCLGRAAGLYPHPDSERCAAYIVCEGNEAVERTCPTRNGIQLHFSLELRSSSDPCDLPDRACCNCQKTTTTRKSTTTTTKTPTIRTTTTTTTTTTTPRTPRPTPPDGKCYPDECKLQGYCDCYEECVSQGDGSGNWEKRLCGEDLFWLPNNITGGTCVYFENLSPEYQDKYRSDDSCIPECKWFQRDPEDTCSPRYSYIEPFDNKTNLDRVHNLTCPQAPPNRKPLYWVQEKLTCDICDNALQSDGSACVC</sequence>
<dbReference type="GO" id="GO:0008061">
    <property type="term" value="F:chitin binding"/>
    <property type="evidence" value="ECO:0007669"/>
    <property type="project" value="InterPro"/>
</dbReference>
<organism evidence="4 5">
    <name type="scientific">Allacma fusca</name>
    <dbReference type="NCBI Taxonomy" id="39272"/>
    <lineage>
        <taxon>Eukaryota</taxon>
        <taxon>Metazoa</taxon>
        <taxon>Ecdysozoa</taxon>
        <taxon>Arthropoda</taxon>
        <taxon>Hexapoda</taxon>
        <taxon>Collembola</taxon>
        <taxon>Symphypleona</taxon>
        <taxon>Sminthuridae</taxon>
        <taxon>Allacma</taxon>
    </lineage>
</organism>
<evidence type="ECO:0000313" key="5">
    <source>
        <dbReference type="Proteomes" id="UP000708208"/>
    </source>
</evidence>
<keyword evidence="5" id="KW-1185">Reference proteome</keyword>
<dbReference type="InterPro" id="IPR002557">
    <property type="entry name" value="Chitin-bd_dom"/>
</dbReference>
<protein>
    <recommendedName>
        <fullName evidence="3">Chitin-binding type-2 domain-containing protein</fullName>
    </recommendedName>
</protein>
<proteinExistence type="predicted"/>
<feature type="domain" description="Chitin-binding type-2" evidence="3">
    <location>
        <begin position="32"/>
        <end position="95"/>
    </location>
</feature>
<accession>A0A8J2L1T5</accession>
<keyword evidence="2" id="KW-0732">Signal</keyword>
<gene>
    <name evidence="4" type="ORF">AFUS01_LOCUS37333</name>
</gene>